<evidence type="ECO:0000256" key="3">
    <source>
        <dbReference type="PROSITE-ProRule" id="PRU00339"/>
    </source>
</evidence>
<evidence type="ECO:0000313" key="6">
    <source>
        <dbReference type="Proteomes" id="UP000037175"/>
    </source>
</evidence>
<sequence>MAFMNKKRPNKIVLYVLVAMISIGLLGSVSIGFWAFSSGSYSSGTAVANNGSSEAKGNAYFSQAMDKLLTKNDVEGAQKLFKDAIVEYEKALKETPQNKLVLGDLATAYFYTGNTDKAIELVRQALKIDPNFTQARFNYAIYLGDGKKQYMDAIKELQKIKTGDPRYQDAQNLIKQYFEAMSGPKNK</sequence>
<evidence type="ECO:0000313" key="5">
    <source>
        <dbReference type="EMBL" id="KNZ69242.1"/>
    </source>
</evidence>
<dbReference type="PANTHER" id="PTHR44943">
    <property type="entry name" value="CELLULOSE SYNTHASE OPERON PROTEIN C"/>
    <property type="match status" value="1"/>
</dbReference>
<keyword evidence="4" id="KW-1133">Transmembrane helix</keyword>
<dbReference type="PANTHER" id="PTHR44943:SF8">
    <property type="entry name" value="TPR REPEAT-CONTAINING PROTEIN MJ0263"/>
    <property type="match status" value="1"/>
</dbReference>
<dbReference type="AlphaFoldDB" id="A0A0L6W0Y6"/>
<reference evidence="6" key="1">
    <citation type="submission" date="2015-07" db="EMBL/GenBank/DDBJ databases">
        <title>Complete Genome of Thermincola ferriacetica strain Z-0001T.</title>
        <authorList>
            <person name="Lusk B."/>
            <person name="Badalamenti J.P."/>
            <person name="Parameswaran P."/>
            <person name="Bond D.R."/>
            <person name="Torres C.I."/>
        </authorList>
    </citation>
    <scope>NUCLEOTIDE SEQUENCE [LARGE SCALE GENOMIC DNA]</scope>
    <source>
        <strain evidence="6">Z-0001</strain>
    </source>
</reference>
<keyword evidence="6" id="KW-1185">Reference proteome</keyword>
<dbReference type="InterPro" id="IPR051685">
    <property type="entry name" value="Ycf3/AcsC/BcsC/TPR_MFPF"/>
</dbReference>
<feature type="transmembrane region" description="Helical" evidence="4">
    <location>
        <begin position="12"/>
        <end position="36"/>
    </location>
</feature>
<dbReference type="InterPro" id="IPR019734">
    <property type="entry name" value="TPR_rpt"/>
</dbReference>
<dbReference type="SUPFAM" id="SSF48452">
    <property type="entry name" value="TPR-like"/>
    <property type="match status" value="1"/>
</dbReference>
<evidence type="ECO:0000256" key="4">
    <source>
        <dbReference type="SAM" id="Phobius"/>
    </source>
</evidence>
<gene>
    <name evidence="5" type="ORF">Tfer_2188</name>
</gene>
<evidence type="ECO:0000256" key="1">
    <source>
        <dbReference type="ARBA" id="ARBA00022737"/>
    </source>
</evidence>
<protein>
    <submittedName>
        <fullName evidence="5">Uncharacterized protein</fullName>
    </submittedName>
</protein>
<name>A0A0L6W0Y6_9FIRM</name>
<dbReference type="PROSITE" id="PS50005">
    <property type="entry name" value="TPR"/>
    <property type="match status" value="1"/>
</dbReference>
<comment type="caution">
    <text evidence="5">The sequence shown here is derived from an EMBL/GenBank/DDBJ whole genome shotgun (WGS) entry which is preliminary data.</text>
</comment>
<dbReference type="Gene3D" id="1.25.40.10">
    <property type="entry name" value="Tetratricopeptide repeat domain"/>
    <property type="match status" value="1"/>
</dbReference>
<evidence type="ECO:0000256" key="2">
    <source>
        <dbReference type="ARBA" id="ARBA00022803"/>
    </source>
</evidence>
<proteinExistence type="predicted"/>
<keyword evidence="4" id="KW-0472">Membrane</keyword>
<dbReference type="InterPro" id="IPR011990">
    <property type="entry name" value="TPR-like_helical_dom_sf"/>
</dbReference>
<keyword evidence="1" id="KW-0677">Repeat</keyword>
<keyword evidence="2 3" id="KW-0802">TPR repeat</keyword>
<dbReference type="Proteomes" id="UP000037175">
    <property type="component" value="Unassembled WGS sequence"/>
</dbReference>
<organism evidence="5 6">
    <name type="scientific">Thermincola ferriacetica</name>
    <dbReference type="NCBI Taxonomy" id="281456"/>
    <lineage>
        <taxon>Bacteria</taxon>
        <taxon>Bacillati</taxon>
        <taxon>Bacillota</taxon>
        <taxon>Clostridia</taxon>
        <taxon>Eubacteriales</taxon>
        <taxon>Thermincolaceae</taxon>
        <taxon>Thermincola</taxon>
    </lineage>
</organism>
<dbReference type="EMBL" id="LGTE01000015">
    <property type="protein sequence ID" value="KNZ69242.1"/>
    <property type="molecule type" value="Genomic_DNA"/>
</dbReference>
<feature type="repeat" description="TPR" evidence="3">
    <location>
        <begin position="99"/>
        <end position="132"/>
    </location>
</feature>
<accession>A0A0L6W0Y6</accession>
<dbReference type="Pfam" id="PF14559">
    <property type="entry name" value="TPR_19"/>
    <property type="match status" value="1"/>
</dbReference>
<dbReference type="RefSeq" id="WP_052218354.1">
    <property type="nucleotide sequence ID" value="NZ_LGTE01000015.1"/>
</dbReference>
<keyword evidence="4" id="KW-0812">Transmembrane</keyword>